<evidence type="ECO:0000313" key="2">
    <source>
        <dbReference type="Proteomes" id="UP000315540"/>
    </source>
</evidence>
<evidence type="ECO:0000313" key="1">
    <source>
        <dbReference type="EMBL" id="TPN81322.1"/>
    </source>
</evidence>
<keyword evidence="1" id="KW-0449">Lipoprotein</keyword>
<dbReference type="SUPFAM" id="SSF48452">
    <property type="entry name" value="TPR-like"/>
    <property type="match status" value="1"/>
</dbReference>
<gene>
    <name evidence="1" type="ORF">FHK87_25385</name>
</gene>
<reference evidence="1 2" key="1">
    <citation type="submission" date="2019-06" db="EMBL/GenBank/DDBJ databases">
        <authorList>
            <person name="Meng X."/>
        </authorList>
    </citation>
    <scope>NUCLEOTIDE SEQUENCE [LARGE SCALE GENOMIC DNA]</scope>
    <source>
        <strain evidence="1 2">M625</strain>
    </source>
</reference>
<dbReference type="InterPro" id="IPR011990">
    <property type="entry name" value="TPR-like_helical_dom_sf"/>
</dbReference>
<proteinExistence type="predicted"/>
<dbReference type="PROSITE" id="PS51257">
    <property type="entry name" value="PROKAR_LIPOPROTEIN"/>
    <property type="match status" value="1"/>
</dbReference>
<organism evidence="1 2">
    <name type="scientific">Aquimarina algicola</name>
    <dbReference type="NCBI Taxonomy" id="2589995"/>
    <lineage>
        <taxon>Bacteria</taxon>
        <taxon>Pseudomonadati</taxon>
        <taxon>Bacteroidota</taxon>
        <taxon>Flavobacteriia</taxon>
        <taxon>Flavobacteriales</taxon>
        <taxon>Flavobacteriaceae</taxon>
        <taxon>Aquimarina</taxon>
    </lineage>
</organism>
<comment type="caution">
    <text evidence="1">The sequence shown here is derived from an EMBL/GenBank/DDBJ whole genome shotgun (WGS) entry which is preliminary data.</text>
</comment>
<dbReference type="InterPro" id="IPR041662">
    <property type="entry name" value="SusD-like_2"/>
</dbReference>
<dbReference type="Pfam" id="PF12771">
    <property type="entry name" value="SusD-like_2"/>
    <property type="match status" value="2"/>
</dbReference>
<accession>A0A504IYT9</accession>
<protein>
    <submittedName>
        <fullName evidence="1">SusD/RagB family nutrient-binding outer membrane lipoprotein</fullName>
    </submittedName>
</protein>
<name>A0A504IYT9_9FLAO</name>
<dbReference type="OrthoDB" id="725917at2"/>
<dbReference type="EMBL" id="VFWZ01000011">
    <property type="protein sequence ID" value="TPN81322.1"/>
    <property type="molecule type" value="Genomic_DNA"/>
</dbReference>
<dbReference type="AlphaFoldDB" id="A0A504IYT9"/>
<dbReference type="Proteomes" id="UP000315540">
    <property type="component" value="Unassembled WGS sequence"/>
</dbReference>
<dbReference type="RefSeq" id="WP_140597690.1">
    <property type="nucleotide sequence ID" value="NZ_VFWZ01000011.1"/>
</dbReference>
<sequence>MKKYIKNIIGLLAIITVLSCETTELDLLDNPNAPPVSVDENTFLNSIEFSFSEFFEDVTSAGAEVVRLEYMFDTYENQYINTNPDLAGAWRQAYSGILKDVQTLLPVAEENELYIHSGISKTLRAYVLMTLVDYFGNVPYSEALQGEEGVTFPQLDEGVDVYAAALADLNDALNDFSRVTDDTPEPTSELFYGSNIDKWIKLVNTLKFKYYLNTRLINETESANQIANLISENNLISTASDNFYWRAGTADLPQSRHQYYVNEYLAASTGDYISNYLMWTLTIEKGLDDPRLRYYVYRQTNEFPTSVADLDNQIDCWNDPRPATYAAVDAISAAPLPFCSLFGRGDGYWGRDHAEQDGIPPDNTLRSTYGVYPAGGRFDDNDGTRVRPGQGLDGAGIWPIMTDSFVYFMRAEAAIFLGTTDDSRMMLEQGTRKSISNVMALLTNPENFDNVPETTDVDNYITAVLNLYDGAGTDTERMNVIGKEYWISLFGNGVEGYNLFRRTGTPNNLQPTLLGTGNFPRTFLYPNIAADRNTNISNADRSFTDKTFWDTNPDELK</sequence>
<dbReference type="Gene3D" id="1.25.40.390">
    <property type="match status" value="2"/>
</dbReference>
<keyword evidence="2" id="KW-1185">Reference proteome</keyword>